<dbReference type="PANTHER" id="PTHR31595:SF57">
    <property type="entry name" value="OS04G0481900 PROTEIN"/>
    <property type="match status" value="1"/>
</dbReference>
<evidence type="ECO:0000256" key="5">
    <source>
        <dbReference type="ARBA" id="ARBA00022692"/>
    </source>
</evidence>
<comment type="pathway">
    <text evidence="2">Secondary metabolite biosynthesis.</text>
</comment>
<feature type="domain" description="Wax synthase" evidence="9">
    <location>
        <begin position="229"/>
        <end position="308"/>
    </location>
</feature>
<feature type="transmembrane region" description="Helical" evidence="8">
    <location>
        <begin position="327"/>
        <end position="345"/>
    </location>
</feature>
<keyword evidence="6 8" id="KW-1133">Transmembrane helix</keyword>
<dbReference type="GO" id="GO:0016020">
    <property type="term" value="C:membrane"/>
    <property type="evidence" value="ECO:0007669"/>
    <property type="project" value="UniProtKB-SubCell"/>
</dbReference>
<dbReference type="Proteomes" id="UP000807306">
    <property type="component" value="Unassembled WGS sequence"/>
</dbReference>
<evidence type="ECO:0000256" key="6">
    <source>
        <dbReference type="ARBA" id="ARBA00022989"/>
    </source>
</evidence>
<evidence type="ECO:0000313" key="11">
    <source>
        <dbReference type="Proteomes" id="UP000807306"/>
    </source>
</evidence>
<dbReference type="Pfam" id="PF13813">
    <property type="entry name" value="MBOAT_2"/>
    <property type="match status" value="1"/>
</dbReference>
<reference evidence="10" key="1">
    <citation type="submission" date="2020-11" db="EMBL/GenBank/DDBJ databases">
        <authorList>
            <consortium name="DOE Joint Genome Institute"/>
            <person name="Ahrendt S."/>
            <person name="Riley R."/>
            <person name="Andreopoulos W."/>
            <person name="Labutti K."/>
            <person name="Pangilinan J."/>
            <person name="Ruiz-Duenas F.J."/>
            <person name="Barrasa J.M."/>
            <person name="Sanchez-Garcia M."/>
            <person name="Camarero S."/>
            <person name="Miyauchi S."/>
            <person name="Serrano A."/>
            <person name="Linde D."/>
            <person name="Babiker R."/>
            <person name="Drula E."/>
            <person name="Ayuso-Fernandez I."/>
            <person name="Pacheco R."/>
            <person name="Padilla G."/>
            <person name="Ferreira P."/>
            <person name="Barriuso J."/>
            <person name="Kellner H."/>
            <person name="Castanera R."/>
            <person name="Alfaro M."/>
            <person name="Ramirez L."/>
            <person name="Pisabarro A.G."/>
            <person name="Kuo A."/>
            <person name="Tritt A."/>
            <person name="Lipzen A."/>
            <person name="He G."/>
            <person name="Yan M."/>
            <person name="Ng V."/>
            <person name="Cullen D."/>
            <person name="Martin F."/>
            <person name="Rosso M.-N."/>
            <person name="Henrissat B."/>
            <person name="Hibbett D."/>
            <person name="Martinez A.T."/>
            <person name="Grigoriev I.V."/>
        </authorList>
    </citation>
    <scope>NUCLEOTIDE SEQUENCE</scope>
    <source>
        <strain evidence="10">CBS 506.95</strain>
    </source>
</reference>
<dbReference type="GO" id="GO:0008374">
    <property type="term" value="F:O-acyltransferase activity"/>
    <property type="evidence" value="ECO:0007669"/>
    <property type="project" value="InterPro"/>
</dbReference>
<dbReference type="InterPro" id="IPR032805">
    <property type="entry name" value="Wax_synthase_dom"/>
</dbReference>
<proteinExistence type="inferred from homology"/>
<keyword evidence="7 8" id="KW-0472">Membrane</keyword>
<feature type="transmembrane region" description="Helical" evidence="8">
    <location>
        <begin position="301"/>
        <end position="320"/>
    </location>
</feature>
<feature type="transmembrane region" description="Helical" evidence="8">
    <location>
        <begin position="52"/>
        <end position="77"/>
    </location>
</feature>
<accession>A0A9P6E8U1</accession>
<feature type="transmembrane region" description="Helical" evidence="8">
    <location>
        <begin position="273"/>
        <end position="295"/>
    </location>
</feature>
<name>A0A9P6E8U1_9AGAR</name>
<evidence type="ECO:0000256" key="8">
    <source>
        <dbReference type="SAM" id="Phobius"/>
    </source>
</evidence>
<evidence type="ECO:0000259" key="9">
    <source>
        <dbReference type="Pfam" id="PF13813"/>
    </source>
</evidence>
<dbReference type="OrthoDB" id="1077582at2759"/>
<evidence type="ECO:0000256" key="2">
    <source>
        <dbReference type="ARBA" id="ARBA00005179"/>
    </source>
</evidence>
<protein>
    <submittedName>
        <fullName evidence="10">Membrane bound O-acyl transferase family-domain-containing protein</fullName>
    </submittedName>
</protein>
<dbReference type="PANTHER" id="PTHR31595">
    <property type="entry name" value="LONG-CHAIN-ALCOHOL O-FATTY-ACYLTRANSFERASE 3-RELATED"/>
    <property type="match status" value="1"/>
</dbReference>
<organism evidence="10 11">
    <name type="scientific">Crepidotus variabilis</name>
    <dbReference type="NCBI Taxonomy" id="179855"/>
    <lineage>
        <taxon>Eukaryota</taxon>
        <taxon>Fungi</taxon>
        <taxon>Dikarya</taxon>
        <taxon>Basidiomycota</taxon>
        <taxon>Agaricomycotina</taxon>
        <taxon>Agaricomycetes</taxon>
        <taxon>Agaricomycetidae</taxon>
        <taxon>Agaricales</taxon>
        <taxon>Agaricineae</taxon>
        <taxon>Crepidotaceae</taxon>
        <taxon>Crepidotus</taxon>
    </lineage>
</organism>
<dbReference type="AlphaFoldDB" id="A0A9P6E8U1"/>
<gene>
    <name evidence="10" type="ORF">CPB83DRAFT_838599</name>
</gene>
<dbReference type="EMBL" id="MU157892">
    <property type="protein sequence ID" value="KAF9524846.1"/>
    <property type="molecule type" value="Genomic_DNA"/>
</dbReference>
<keyword evidence="11" id="KW-1185">Reference proteome</keyword>
<comment type="subcellular location">
    <subcellularLocation>
        <location evidence="1">Membrane</location>
        <topology evidence="1">Multi-pass membrane protein</topology>
    </subcellularLocation>
</comment>
<dbReference type="GO" id="GO:0006629">
    <property type="term" value="P:lipid metabolic process"/>
    <property type="evidence" value="ECO:0007669"/>
    <property type="project" value="InterPro"/>
</dbReference>
<dbReference type="InterPro" id="IPR044851">
    <property type="entry name" value="Wax_synthase"/>
</dbReference>
<evidence type="ECO:0000256" key="7">
    <source>
        <dbReference type="ARBA" id="ARBA00023136"/>
    </source>
</evidence>
<keyword evidence="4 10" id="KW-0808">Transferase</keyword>
<keyword evidence="5 8" id="KW-0812">Transmembrane</keyword>
<feature type="transmembrane region" description="Helical" evidence="8">
    <location>
        <begin position="189"/>
        <end position="207"/>
    </location>
</feature>
<comment type="caution">
    <text evidence="10">The sequence shown here is derived from an EMBL/GenBank/DDBJ whole genome shotgun (WGS) entry which is preliminary data.</text>
</comment>
<feature type="transmembrane region" description="Helical" evidence="8">
    <location>
        <begin position="27"/>
        <end position="45"/>
    </location>
</feature>
<evidence type="ECO:0000256" key="1">
    <source>
        <dbReference type="ARBA" id="ARBA00004141"/>
    </source>
</evidence>
<comment type="similarity">
    <text evidence="3">Belongs to the wax synthase family.</text>
</comment>
<evidence type="ECO:0000313" key="10">
    <source>
        <dbReference type="EMBL" id="KAF9524846.1"/>
    </source>
</evidence>
<evidence type="ECO:0000256" key="3">
    <source>
        <dbReference type="ARBA" id="ARBA00007282"/>
    </source>
</evidence>
<sequence>MFNFWDFLSVPPLAERQPLTGTSFTQFLLPAVLCYYATAVFVLLPRTLLIRFALLPISLVALFYAFTVGMRVTIWAFKTKPLKRRPVNAPKDENPSLTSFKQTFTDAMDLCFNLRGIGWDWSRGLKIPEETRDITSRSTFLWSTLWWTVRDTFFFDLSHYVLQWFSPTTLGSPVGGTIFDESLPAVQRYARSTIITLLFGFVGYWMIDCLYHTSTLIGVLIFRQDPSQWPPLSNKPYLARSLNEFWTFRWHQSFRDCFIHIGSNPFYIIFGKYGAILGAFVVSGILHDLGCWAMGRGTEPMRVSGFFIMSGIGCILEILFKTYTGKRVGGALGTIWAMTWLLLWGSRLVDAWALRGFIGSEFIETPFRPSTWLFGRLPSP</sequence>
<evidence type="ECO:0000256" key="4">
    <source>
        <dbReference type="ARBA" id="ARBA00022679"/>
    </source>
</evidence>